<evidence type="ECO:0000256" key="4">
    <source>
        <dbReference type="ARBA" id="ARBA00022679"/>
    </source>
</evidence>
<dbReference type="Pfam" id="PF00512">
    <property type="entry name" value="HisKA"/>
    <property type="match status" value="1"/>
</dbReference>
<dbReference type="GO" id="GO:0000155">
    <property type="term" value="F:phosphorelay sensor kinase activity"/>
    <property type="evidence" value="ECO:0007669"/>
    <property type="project" value="InterPro"/>
</dbReference>
<organism evidence="8">
    <name type="scientific">marine sediment metagenome</name>
    <dbReference type="NCBI Taxonomy" id="412755"/>
    <lineage>
        <taxon>unclassified sequences</taxon>
        <taxon>metagenomes</taxon>
        <taxon>ecological metagenomes</taxon>
    </lineage>
</organism>
<sequence length="246" mass="28229">VIDWAKDRKQEITHLKQMEKYRKEYLGNVSHELKTPVFNIQGYILTLLDGGIDDSNVNRMYLERAEKSINRMISIVDDLGIISSLESGELKLETKRFNIVQLVEEVFETQEIRAKEYNVTLKHTHSSYKPVFVEADREKIYQALNNLVLNSINYGKKNGVTTISFTDMGENIMIEIADNGIGIAKQDIPRLFERFYRVDRSRSRNLGGTGLGLAIVKHIIEAHKQTVNVYSKLKKGSTFNFTLQKA</sequence>
<dbReference type="GO" id="GO:0016036">
    <property type="term" value="P:cellular response to phosphate starvation"/>
    <property type="evidence" value="ECO:0007669"/>
    <property type="project" value="TreeGrafter"/>
</dbReference>
<protein>
    <recommendedName>
        <fullName evidence="2">histidine kinase</fullName>
        <ecNumber evidence="2">2.7.13.3</ecNumber>
    </recommendedName>
</protein>
<evidence type="ECO:0000256" key="3">
    <source>
        <dbReference type="ARBA" id="ARBA00022553"/>
    </source>
</evidence>
<comment type="caution">
    <text evidence="8">The sequence shown here is derived from an EMBL/GenBank/DDBJ whole genome shotgun (WGS) entry which is preliminary data.</text>
</comment>
<dbReference type="InterPro" id="IPR050351">
    <property type="entry name" value="BphY/WalK/GraS-like"/>
</dbReference>
<proteinExistence type="predicted"/>
<dbReference type="Gene3D" id="1.10.287.130">
    <property type="match status" value="1"/>
</dbReference>
<dbReference type="SMART" id="SM00387">
    <property type="entry name" value="HATPase_c"/>
    <property type="match status" value="1"/>
</dbReference>
<dbReference type="FunFam" id="3.30.565.10:FF:000006">
    <property type="entry name" value="Sensor histidine kinase WalK"/>
    <property type="match status" value="1"/>
</dbReference>
<dbReference type="PANTHER" id="PTHR45453">
    <property type="entry name" value="PHOSPHATE REGULON SENSOR PROTEIN PHOR"/>
    <property type="match status" value="1"/>
</dbReference>
<dbReference type="SUPFAM" id="SSF55874">
    <property type="entry name" value="ATPase domain of HSP90 chaperone/DNA topoisomerase II/histidine kinase"/>
    <property type="match status" value="1"/>
</dbReference>
<dbReference type="PANTHER" id="PTHR45453:SF1">
    <property type="entry name" value="PHOSPHATE REGULON SENSOR PROTEIN PHOR"/>
    <property type="match status" value="1"/>
</dbReference>
<reference evidence="8" key="1">
    <citation type="journal article" date="2014" name="Front. Microbiol.">
        <title>High frequency of phylogenetically diverse reductive dehalogenase-homologous genes in deep subseafloor sedimentary metagenomes.</title>
        <authorList>
            <person name="Kawai M."/>
            <person name="Futagami T."/>
            <person name="Toyoda A."/>
            <person name="Takaki Y."/>
            <person name="Nishi S."/>
            <person name="Hori S."/>
            <person name="Arai W."/>
            <person name="Tsubouchi T."/>
            <person name="Morono Y."/>
            <person name="Uchiyama I."/>
            <person name="Ito T."/>
            <person name="Fujiyama A."/>
            <person name="Inagaki F."/>
            <person name="Takami H."/>
        </authorList>
    </citation>
    <scope>NUCLEOTIDE SEQUENCE</scope>
    <source>
        <strain evidence="8">Expedition CK06-06</strain>
    </source>
</reference>
<dbReference type="GO" id="GO:0004721">
    <property type="term" value="F:phosphoprotein phosphatase activity"/>
    <property type="evidence" value="ECO:0007669"/>
    <property type="project" value="TreeGrafter"/>
</dbReference>
<dbReference type="PROSITE" id="PS50109">
    <property type="entry name" value="HIS_KIN"/>
    <property type="match status" value="1"/>
</dbReference>
<accession>X1FBS5</accession>
<dbReference type="SMART" id="SM00388">
    <property type="entry name" value="HisKA"/>
    <property type="match status" value="1"/>
</dbReference>
<dbReference type="Pfam" id="PF02518">
    <property type="entry name" value="HATPase_c"/>
    <property type="match status" value="1"/>
</dbReference>
<dbReference type="InterPro" id="IPR003661">
    <property type="entry name" value="HisK_dim/P_dom"/>
</dbReference>
<name>X1FBS5_9ZZZZ</name>
<dbReference type="InterPro" id="IPR003594">
    <property type="entry name" value="HATPase_dom"/>
</dbReference>
<keyword evidence="3" id="KW-0597">Phosphoprotein</keyword>
<dbReference type="EC" id="2.7.13.3" evidence="2"/>
<dbReference type="AlphaFoldDB" id="X1FBS5"/>
<dbReference type="CDD" id="cd00075">
    <property type="entry name" value="HATPase"/>
    <property type="match status" value="1"/>
</dbReference>
<dbReference type="InterPro" id="IPR004358">
    <property type="entry name" value="Sig_transdc_His_kin-like_C"/>
</dbReference>
<keyword evidence="5" id="KW-0418">Kinase</keyword>
<feature type="non-terminal residue" evidence="8">
    <location>
        <position position="1"/>
    </location>
</feature>
<dbReference type="InterPro" id="IPR005467">
    <property type="entry name" value="His_kinase_dom"/>
</dbReference>
<evidence type="ECO:0000256" key="1">
    <source>
        <dbReference type="ARBA" id="ARBA00000085"/>
    </source>
</evidence>
<dbReference type="InterPro" id="IPR036890">
    <property type="entry name" value="HATPase_C_sf"/>
</dbReference>
<keyword evidence="6" id="KW-0902">Two-component regulatory system</keyword>
<dbReference type="SUPFAM" id="SSF47384">
    <property type="entry name" value="Homodimeric domain of signal transducing histidine kinase"/>
    <property type="match status" value="1"/>
</dbReference>
<evidence type="ECO:0000259" key="7">
    <source>
        <dbReference type="PROSITE" id="PS50109"/>
    </source>
</evidence>
<dbReference type="PRINTS" id="PR00344">
    <property type="entry name" value="BCTRLSENSOR"/>
</dbReference>
<dbReference type="Gene3D" id="3.30.565.10">
    <property type="entry name" value="Histidine kinase-like ATPase, C-terminal domain"/>
    <property type="match status" value="1"/>
</dbReference>
<evidence type="ECO:0000256" key="5">
    <source>
        <dbReference type="ARBA" id="ARBA00022777"/>
    </source>
</evidence>
<evidence type="ECO:0000313" key="8">
    <source>
        <dbReference type="EMBL" id="GAH18218.1"/>
    </source>
</evidence>
<feature type="domain" description="Histidine kinase" evidence="7">
    <location>
        <begin position="28"/>
        <end position="246"/>
    </location>
</feature>
<gene>
    <name evidence="8" type="ORF">S01H4_55397</name>
</gene>
<dbReference type="InterPro" id="IPR036097">
    <property type="entry name" value="HisK_dim/P_sf"/>
</dbReference>
<evidence type="ECO:0000256" key="6">
    <source>
        <dbReference type="ARBA" id="ARBA00023012"/>
    </source>
</evidence>
<dbReference type="EMBL" id="BART01031969">
    <property type="protein sequence ID" value="GAH18218.1"/>
    <property type="molecule type" value="Genomic_DNA"/>
</dbReference>
<dbReference type="CDD" id="cd00082">
    <property type="entry name" value="HisKA"/>
    <property type="match status" value="1"/>
</dbReference>
<comment type="catalytic activity">
    <reaction evidence="1">
        <text>ATP + protein L-histidine = ADP + protein N-phospho-L-histidine.</text>
        <dbReference type="EC" id="2.7.13.3"/>
    </reaction>
</comment>
<evidence type="ECO:0000256" key="2">
    <source>
        <dbReference type="ARBA" id="ARBA00012438"/>
    </source>
</evidence>
<dbReference type="GO" id="GO:0005886">
    <property type="term" value="C:plasma membrane"/>
    <property type="evidence" value="ECO:0007669"/>
    <property type="project" value="TreeGrafter"/>
</dbReference>
<keyword evidence="4" id="KW-0808">Transferase</keyword>